<reference evidence="1 2" key="1">
    <citation type="submission" date="2019-03" db="EMBL/GenBank/DDBJ databases">
        <title>First draft genome of Liparis tanakae, snailfish: a comprehensive survey of snailfish specific genes.</title>
        <authorList>
            <person name="Kim W."/>
            <person name="Song I."/>
            <person name="Jeong J.-H."/>
            <person name="Kim D."/>
            <person name="Kim S."/>
            <person name="Ryu S."/>
            <person name="Song J.Y."/>
            <person name="Lee S.K."/>
        </authorList>
    </citation>
    <scope>NUCLEOTIDE SEQUENCE [LARGE SCALE GENOMIC DNA]</scope>
    <source>
        <tissue evidence="1">Muscle</tissue>
    </source>
</reference>
<proteinExistence type="predicted"/>
<comment type="caution">
    <text evidence="1">The sequence shown here is derived from an EMBL/GenBank/DDBJ whole genome shotgun (WGS) entry which is preliminary data.</text>
</comment>
<accession>A0A4Z2G7E3</accession>
<sequence length="176" mass="18900">MRDVVSRFAGGVGTVGLAGLHPGVVPGVHQRQVAEQAVVLRRAVAALPQVDGGVVERVAGDHGAAVQVPRQHEPGEARRGEEGFRGSRKVEVPKTTAGLRHLCGWRENETHFFSRIHRITAITSGMLSGSSLLVEYWSGKLRFRSLSLALLRPACPPAQSPSTDFSKPSGFMLGMM</sequence>
<name>A0A4Z2G7E3_9TELE</name>
<evidence type="ECO:0000313" key="2">
    <source>
        <dbReference type="Proteomes" id="UP000314294"/>
    </source>
</evidence>
<dbReference type="Proteomes" id="UP000314294">
    <property type="component" value="Unassembled WGS sequence"/>
</dbReference>
<organism evidence="1 2">
    <name type="scientific">Liparis tanakae</name>
    <name type="common">Tanaka's snailfish</name>
    <dbReference type="NCBI Taxonomy" id="230148"/>
    <lineage>
        <taxon>Eukaryota</taxon>
        <taxon>Metazoa</taxon>
        <taxon>Chordata</taxon>
        <taxon>Craniata</taxon>
        <taxon>Vertebrata</taxon>
        <taxon>Euteleostomi</taxon>
        <taxon>Actinopterygii</taxon>
        <taxon>Neopterygii</taxon>
        <taxon>Teleostei</taxon>
        <taxon>Neoteleostei</taxon>
        <taxon>Acanthomorphata</taxon>
        <taxon>Eupercaria</taxon>
        <taxon>Perciformes</taxon>
        <taxon>Cottioidei</taxon>
        <taxon>Cottales</taxon>
        <taxon>Liparidae</taxon>
        <taxon>Liparis</taxon>
    </lineage>
</organism>
<gene>
    <name evidence="1" type="ORF">EYF80_040384</name>
</gene>
<evidence type="ECO:0000313" key="1">
    <source>
        <dbReference type="EMBL" id="TNN49429.1"/>
    </source>
</evidence>
<keyword evidence="2" id="KW-1185">Reference proteome</keyword>
<protein>
    <submittedName>
        <fullName evidence="1">Uncharacterized protein</fullName>
    </submittedName>
</protein>
<dbReference type="AlphaFoldDB" id="A0A4Z2G7E3"/>
<dbReference type="EMBL" id="SRLO01000657">
    <property type="protein sequence ID" value="TNN49429.1"/>
    <property type="molecule type" value="Genomic_DNA"/>
</dbReference>